<dbReference type="InterPro" id="IPR021534">
    <property type="entry name" value="DUF3192"/>
</dbReference>
<dbReference type="InterPro" id="IPR037873">
    <property type="entry name" value="BamE-like"/>
</dbReference>
<dbReference type="RefSeq" id="WP_046521232.1">
    <property type="nucleotide sequence ID" value="NZ_LAVS01000091.1"/>
</dbReference>
<name>A0A3P3QQ42_9GAMM</name>
<evidence type="ECO:0000256" key="1">
    <source>
        <dbReference type="ARBA" id="ARBA00022729"/>
    </source>
</evidence>
<evidence type="ECO:0000313" key="4">
    <source>
        <dbReference type="Proteomes" id="UP000276260"/>
    </source>
</evidence>
<dbReference type="Pfam" id="PF11399">
    <property type="entry name" value="DUF3192"/>
    <property type="match status" value="1"/>
</dbReference>
<evidence type="ECO:0000313" key="3">
    <source>
        <dbReference type="EMBL" id="RRJ23371.1"/>
    </source>
</evidence>
<dbReference type="PROSITE" id="PS51257">
    <property type="entry name" value="PROKAR_LIPOPROTEIN"/>
    <property type="match status" value="1"/>
</dbReference>
<keyword evidence="1 2" id="KW-0732">Signal</keyword>
<feature type="chain" id="PRO_5018549726" evidence="2">
    <location>
        <begin position="23"/>
        <end position="122"/>
    </location>
</feature>
<proteinExistence type="predicted"/>
<dbReference type="Proteomes" id="UP000276260">
    <property type="component" value="Unassembled WGS sequence"/>
</dbReference>
<comment type="caution">
    <text evidence="3">The sequence shown here is derived from an EMBL/GenBank/DDBJ whole genome shotgun (WGS) entry which is preliminary data.</text>
</comment>
<feature type="signal peptide" evidence="2">
    <location>
        <begin position="1"/>
        <end position="22"/>
    </location>
</feature>
<dbReference type="AlphaFoldDB" id="A0A3P3QQ42"/>
<accession>A0A3P3QQ42</accession>
<gene>
    <name evidence="3" type="ORF">EIK76_04675</name>
</gene>
<evidence type="ECO:0000256" key="2">
    <source>
        <dbReference type="SAM" id="SignalP"/>
    </source>
</evidence>
<sequence length="122" mass="13466">MNYVKVLTVAAAMMALSGCVVAIGDNDEHDSSNNSSWKKTQKLNNQVISQLNLGDELASVRGQLGTPDFSESFRDEGNETVVLFYRTHHEHSDGETSKDECTPLVFKNGVLTGWGDKAYRQL</sequence>
<dbReference type="OrthoDB" id="6399368at2"/>
<keyword evidence="4" id="KW-1185">Reference proteome</keyword>
<dbReference type="Gene3D" id="3.30.1450.10">
    <property type="match status" value="1"/>
</dbReference>
<dbReference type="EMBL" id="RRCF01000001">
    <property type="protein sequence ID" value="RRJ23371.1"/>
    <property type="molecule type" value="Genomic_DNA"/>
</dbReference>
<organism evidence="3 4">
    <name type="scientific">Rheinheimera mesophila</name>
    <dbReference type="NCBI Taxonomy" id="1547515"/>
    <lineage>
        <taxon>Bacteria</taxon>
        <taxon>Pseudomonadati</taxon>
        <taxon>Pseudomonadota</taxon>
        <taxon>Gammaproteobacteria</taxon>
        <taxon>Chromatiales</taxon>
        <taxon>Chromatiaceae</taxon>
        <taxon>Rheinheimera</taxon>
    </lineage>
</organism>
<protein>
    <submittedName>
        <fullName evidence="3">DUF3192 domain-containing protein</fullName>
    </submittedName>
</protein>
<reference evidence="3 4" key="1">
    <citation type="submission" date="2018-11" db="EMBL/GenBank/DDBJ databases">
        <title>Draft genome analysis of Rheinheimera mesophila isolated from an industrial waste site.</title>
        <authorList>
            <person name="Yu Q."/>
            <person name="Qi Y."/>
            <person name="Zhang H."/>
            <person name="Lu Y."/>
            <person name="Pu J."/>
        </authorList>
    </citation>
    <scope>NUCLEOTIDE SEQUENCE [LARGE SCALE GENOMIC DNA]</scope>
    <source>
        <strain evidence="3 4">IITR13</strain>
    </source>
</reference>